<protein>
    <recommendedName>
        <fullName evidence="2">Nucleotide-diphospho-sugar transferase domain-containing protein</fullName>
    </recommendedName>
</protein>
<evidence type="ECO:0008006" key="2">
    <source>
        <dbReference type="Google" id="ProtNLM"/>
    </source>
</evidence>
<reference evidence="1" key="1">
    <citation type="journal article" date="2020" name="Nature">
        <title>Giant virus diversity and host interactions through global metagenomics.</title>
        <authorList>
            <person name="Schulz F."/>
            <person name="Roux S."/>
            <person name="Paez-Espino D."/>
            <person name="Jungbluth S."/>
            <person name="Walsh D.A."/>
            <person name="Denef V.J."/>
            <person name="McMahon K.D."/>
            <person name="Konstantinidis K.T."/>
            <person name="Eloe-Fadrosh E.A."/>
            <person name="Kyrpides N.C."/>
            <person name="Woyke T."/>
        </authorList>
    </citation>
    <scope>NUCLEOTIDE SEQUENCE</scope>
    <source>
        <strain evidence="1">GVMAG-M-3300023184-160</strain>
    </source>
</reference>
<name>A0A6C0HPE4_9ZZZZ</name>
<proteinExistence type="predicted"/>
<dbReference type="AlphaFoldDB" id="A0A6C0HPE4"/>
<evidence type="ECO:0000313" key="1">
    <source>
        <dbReference type="EMBL" id="QHT81823.1"/>
    </source>
</evidence>
<organism evidence="1">
    <name type="scientific">viral metagenome</name>
    <dbReference type="NCBI Taxonomy" id="1070528"/>
    <lineage>
        <taxon>unclassified sequences</taxon>
        <taxon>metagenomes</taxon>
        <taxon>organismal metagenomes</taxon>
    </lineage>
</organism>
<sequence>MNAIILYLILFVALFCLFNYKYMKEKWEEQLSQHRLETVDIDMFFYNPLLFTKLKKRKVWVYIPFESNSRMWDSFSERRTTRMNLSYMNLCIKSIVDCCAEKYDIVVFSDSDFEDLLKLPVDHTKMSGALLDNFRNLCLMKILYEYGGVMVPPSLYLKESISKLDNPQQWFVSEMVNTENVSTSKMLPSTQLTGSNAKNPELLLYIQHLEKQDRSMAESPFSENYFISKQIPVLDGGLIGTKRKEGPVLLEDLMSDQVIDLPENNIGLYMPAELLKKRLHYQWFCKMSETQVLECNCAFSYYILGVKKECDCNRIE</sequence>
<accession>A0A6C0HPE4</accession>
<dbReference type="EMBL" id="MN739993">
    <property type="protein sequence ID" value="QHT81823.1"/>
    <property type="molecule type" value="Genomic_DNA"/>
</dbReference>